<protein>
    <recommendedName>
        <fullName evidence="2 20">Fusion glycoprotein F0</fullName>
    </recommendedName>
</protein>
<evidence type="ECO:0000313" key="22">
    <source>
        <dbReference type="EMBL" id="ARU83021.1"/>
    </source>
</evidence>
<evidence type="ECO:0000256" key="3">
    <source>
        <dbReference type="ARBA" id="ARBA00022506"/>
    </source>
</evidence>
<comment type="subcellular location">
    <subcellularLocation>
        <location evidence="20">Virion membrane</location>
        <topology evidence="20">Single-pass type I membrane protein</topology>
    </subcellularLocation>
    <subcellularLocation>
        <location evidence="20">Host cell membrane</location>
        <topology evidence="20">Single-pass membrane protein</topology>
    </subcellularLocation>
</comment>
<dbReference type="Gene3D" id="2.60.40.1690">
    <property type="entry name" value="Head and neck region of the ectodomain of NDV fusion glycoprotein"/>
    <property type="match status" value="1"/>
</dbReference>
<evidence type="ECO:0000256" key="11">
    <source>
        <dbReference type="ARBA" id="ARBA00022879"/>
    </source>
</evidence>
<dbReference type="OrthoDB" id="2687at10239"/>
<feature type="transmembrane region" description="Helical" evidence="20">
    <location>
        <begin position="528"/>
        <end position="554"/>
    </location>
</feature>
<evidence type="ECO:0000256" key="9">
    <source>
        <dbReference type="ARBA" id="ARBA00022844"/>
    </source>
</evidence>
<evidence type="ECO:0000256" key="7">
    <source>
        <dbReference type="ARBA" id="ARBA00022692"/>
    </source>
</evidence>
<dbReference type="GO" id="GO:0046718">
    <property type="term" value="P:symbiont entry into host cell"/>
    <property type="evidence" value="ECO:0007669"/>
    <property type="project" value="UniProtKB-KW"/>
</dbReference>
<keyword evidence="14 20" id="KW-0472">Membrane</keyword>
<dbReference type="Gene3D" id="6.10.10.110">
    <property type="match status" value="1"/>
</dbReference>
<keyword evidence="10" id="KW-1043">Host membrane</keyword>
<dbReference type="InterPro" id="IPR000776">
    <property type="entry name" value="Fusion_F0_Paramyxovir"/>
</dbReference>
<comment type="subunit">
    <text evidence="20">Homotrimer of disulfide-linked F1-F2.</text>
</comment>
<dbReference type="GO" id="GO:0019031">
    <property type="term" value="C:viral envelope"/>
    <property type="evidence" value="ECO:0007669"/>
    <property type="project" value="UniProtKB-KW"/>
</dbReference>
<dbReference type="GO" id="GO:0055036">
    <property type="term" value="C:virion membrane"/>
    <property type="evidence" value="ECO:0007669"/>
    <property type="project" value="UniProtKB-SubCell"/>
</dbReference>
<keyword evidence="17" id="KW-0325">Glycoprotein</keyword>
<evidence type="ECO:0000256" key="15">
    <source>
        <dbReference type="ARBA" id="ARBA00023139"/>
    </source>
</evidence>
<evidence type="ECO:0000256" key="14">
    <source>
        <dbReference type="ARBA" id="ARBA00023136"/>
    </source>
</evidence>
<keyword evidence="5" id="KW-1169">Fusion of virus membrane with host cell membrane</keyword>
<keyword evidence="3" id="KW-1168">Fusion of virus membrane with host membrane</keyword>
<evidence type="ECO:0000256" key="18">
    <source>
        <dbReference type="ARBA" id="ARBA00023288"/>
    </source>
</evidence>
<keyword evidence="9" id="KW-0946">Virion</keyword>
<keyword evidence="4" id="KW-1032">Host cell membrane</keyword>
<dbReference type="GeneID" id="37619992"/>
<dbReference type="GO" id="GO:0019064">
    <property type="term" value="P:fusion of virus membrane with host plasma membrane"/>
    <property type="evidence" value="ECO:0007669"/>
    <property type="project" value="UniProtKB-KW"/>
</dbReference>
<evidence type="ECO:0000256" key="1">
    <source>
        <dbReference type="ARBA" id="ARBA00008211"/>
    </source>
</evidence>
<dbReference type="Gene3D" id="1.10.287.2480">
    <property type="match status" value="1"/>
</dbReference>
<evidence type="ECO:0000256" key="17">
    <source>
        <dbReference type="ARBA" id="ARBA00023180"/>
    </source>
</evidence>
<evidence type="ECO:0000256" key="21">
    <source>
        <dbReference type="SAM" id="MobiDB-lite"/>
    </source>
</evidence>
<dbReference type="KEGG" id="vg:37619992"/>
<dbReference type="SUPFAM" id="SSF58069">
    <property type="entry name" value="Virus ectodomain"/>
    <property type="match status" value="1"/>
</dbReference>
<keyword evidence="23" id="KW-1185">Reference proteome</keyword>
<evidence type="ECO:0000256" key="19">
    <source>
        <dbReference type="ARBA" id="ARBA00023296"/>
    </source>
</evidence>
<dbReference type="GO" id="GO:0020002">
    <property type="term" value="C:host cell plasma membrane"/>
    <property type="evidence" value="ECO:0007669"/>
    <property type="project" value="UniProtKB-SubCell"/>
</dbReference>
<proteinExistence type="inferred from homology"/>
<keyword evidence="7 20" id="KW-0812">Transmembrane</keyword>
<keyword evidence="8" id="KW-0732">Signal</keyword>
<feature type="region of interest" description="Disordered" evidence="21">
    <location>
        <begin position="1"/>
        <end position="30"/>
    </location>
</feature>
<reference evidence="22" key="1">
    <citation type="submission" date="2017-01" db="EMBL/GenBank/DDBJ databases">
        <title>Novel clade of avian paramyxoviruses in Antarctic Penguins.</title>
        <authorList>
            <person name="Neira V."/>
            <person name="Barriga G."/>
            <person name="Verdugo C."/>
            <person name="Mor S."/>
            <person name="Ng T.F.F."/>
            <person name="Del Rio J J."/>
            <person name="Tapia R."/>
            <person name="Garcia V."/>
            <person name="Rodrigues P."/>
            <person name="Briceno C."/>
            <person name="Medina R."/>
            <person name="Gonzalez-Acuna D."/>
        </authorList>
    </citation>
    <scope>NUCLEOTIDE SEQUENCE [LARGE SCALE GENOMIC DNA]</scope>
    <source>
        <strain evidence="22">003</strain>
    </source>
</reference>
<evidence type="ECO:0000256" key="13">
    <source>
        <dbReference type="ARBA" id="ARBA00023054"/>
    </source>
</evidence>
<dbReference type="Proteomes" id="UP000241080">
    <property type="component" value="Segment"/>
</dbReference>
<keyword evidence="18" id="KW-0449">Lipoprotein</keyword>
<keyword evidence="19" id="KW-1160">Virus entry into host cell</keyword>
<organism evidence="22">
    <name type="scientific">Antarctic penguin virus C</name>
    <dbReference type="NCBI Taxonomy" id="2006074"/>
    <lineage>
        <taxon>Viruses</taxon>
        <taxon>Riboviria</taxon>
        <taxon>Orthornavirae</taxon>
        <taxon>Negarnaviricota</taxon>
        <taxon>Haploviricotina</taxon>
        <taxon>Monjiviricetes</taxon>
        <taxon>Mononegavirales</taxon>
        <taxon>Paramyxoviridae</taxon>
        <taxon>Avulavirinae</taxon>
        <taxon>Orthoavulavirus</taxon>
        <taxon>Orthoavulavirus oneillense</taxon>
        <taxon>Avian orthoavulavirus 19</taxon>
    </lineage>
</organism>
<evidence type="ECO:0000256" key="4">
    <source>
        <dbReference type="ARBA" id="ARBA00022511"/>
    </source>
</evidence>
<sequence>MNATHYKKPTGRSRLHCLPDPPQPPSFIRNSSQGGCGAMRACALFSVWASVGILTWGQLDNTKTIDAGFVVQGEREVSLYSQSLSGTVVVKLVPNLPNDLKDCHKAILQSYNKTLTDILTPLGESIKYIRGNASYTLGRGQARIVGAILGGVALGVATSAQITAAMALVQTEQNAKNILKLKKSIAETNNAVQEIINGQQQLGIAIGKIQDYVNNVLNDTTQKIDCVTSANRLGVELSLYLTQITTAFGNQIRNPALSDLSIQALYNLAGGNLDSFIRKIGGDVSNLQSVLASGLIKGQPIGYDSETQLLLITVRIPSISKIKNMRMASLVPISVTTPKGPGMVIIPRYVVKLASAIEEIFIDDCITTETDLYCSRLVTSPLSSAMQNCIGGVVQDCMYTTANAVLSTPFASIQGSIVANCEQVTCRCRDPPAIISQTYGKPLTIITQHQCSVIEIDGIAVKLKGDFQSQYGGNLSIVRDQVAITGPLDVNAELSKVNASISNAQTALDRSNAILNGVNVSLIRKDSMVGIIVGLVIAIILALLSCGLAVYSCLRGVKQEKYIKYLLSKPNTKM</sequence>
<evidence type="ECO:0000256" key="10">
    <source>
        <dbReference type="ARBA" id="ARBA00022870"/>
    </source>
</evidence>
<keyword evidence="6" id="KW-1162">Viral penetration into host cytoplasm</keyword>
<evidence type="ECO:0000256" key="5">
    <source>
        <dbReference type="ARBA" id="ARBA00022521"/>
    </source>
</evidence>
<keyword evidence="13" id="KW-0175">Coiled coil</keyword>
<evidence type="ECO:0000256" key="20">
    <source>
        <dbReference type="RuleBase" id="RU003705"/>
    </source>
</evidence>
<evidence type="ECO:0000313" key="23">
    <source>
        <dbReference type="Proteomes" id="UP000241080"/>
    </source>
</evidence>
<dbReference type="Gene3D" id="2.40.490.10">
    <property type="entry name" value="Newcastle disease virus like domain"/>
    <property type="match status" value="1"/>
</dbReference>
<evidence type="ECO:0000256" key="12">
    <source>
        <dbReference type="ARBA" id="ARBA00022989"/>
    </source>
</evidence>
<dbReference type="Pfam" id="PF00523">
    <property type="entry name" value="Fusion_gly"/>
    <property type="match status" value="1"/>
</dbReference>
<keyword evidence="16" id="KW-1015">Disulfide bond</keyword>
<keyword evidence="12 20" id="KW-1133">Transmembrane helix</keyword>
<comment type="similarity">
    <text evidence="1 20">Belongs to the paramyxoviruses fusion glycoprotein family.</text>
</comment>
<name>A0A1Y0KC98_9MONO</name>
<dbReference type="RefSeq" id="YP_009508520.1">
    <property type="nucleotide sequence ID" value="NC_039019.1"/>
</dbReference>
<dbReference type="SUPFAM" id="SSF69922">
    <property type="entry name" value="Head and neck region of the ectodomain of NDV fusion glycoprotein"/>
    <property type="match status" value="1"/>
</dbReference>
<evidence type="ECO:0000256" key="16">
    <source>
        <dbReference type="ARBA" id="ARBA00023157"/>
    </source>
</evidence>
<dbReference type="EMBL" id="KY452444">
    <property type="protein sequence ID" value="ARU83021.1"/>
    <property type="molecule type" value="Viral_cRNA"/>
</dbReference>
<feature type="compositionally biased region" description="Basic residues" evidence="21">
    <location>
        <begin position="1"/>
        <end position="15"/>
    </location>
</feature>
<accession>A0A1Y0KC98</accession>
<evidence type="ECO:0000256" key="6">
    <source>
        <dbReference type="ARBA" id="ARBA00022595"/>
    </source>
</evidence>
<evidence type="ECO:0000256" key="8">
    <source>
        <dbReference type="ARBA" id="ARBA00022729"/>
    </source>
</evidence>
<keyword evidence="11 20" id="KW-0261">Viral envelope protein</keyword>
<evidence type="ECO:0000256" key="2">
    <source>
        <dbReference type="ARBA" id="ARBA00016586"/>
    </source>
</evidence>
<keyword evidence="15" id="KW-0564">Palmitate</keyword>